<dbReference type="GeneID" id="8437584"/>
<dbReference type="RefSeq" id="XP_002543280.1">
    <property type="nucleotide sequence ID" value="XM_002543234.1"/>
</dbReference>
<keyword evidence="2" id="KW-1185">Reference proteome</keyword>
<dbReference type="Proteomes" id="UP000002058">
    <property type="component" value="Unassembled WGS sequence"/>
</dbReference>
<dbReference type="VEuPathDB" id="FungiDB:UREG_02796"/>
<dbReference type="AlphaFoldDB" id="C4JI50"/>
<dbReference type="InParanoid" id="C4JI50"/>
<protein>
    <submittedName>
        <fullName evidence="1">Uncharacterized protein</fullName>
    </submittedName>
</protein>
<accession>C4JI50</accession>
<organism evidence="1 2">
    <name type="scientific">Uncinocarpus reesii (strain UAMH 1704)</name>
    <dbReference type="NCBI Taxonomy" id="336963"/>
    <lineage>
        <taxon>Eukaryota</taxon>
        <taxon>Fungi</taxon>
        <taxon>Dikarya</taxon>
        <taxon>Ascomycota</taxon>
        <taxon>Pezizomycotina</taxon>
        <taxon>Eurotiomycetes</taxon>
        <taxon>Eurotiomycetidae</taxon>
        <taxon>Onygenales</taxon>
        <taxon>Onygenaceae</taxon>
        <taxon>Uncinocarpus</taxon>
    </lineage>
</organism>
<evidence type="ECO:0000313" key="2">
    <source>
        <dbReference type="Proteomes" id="UP000002058"/>
    </source>
</evidence>
<dbReference type="KEGG" id="ure:UREG_02796"/>
<evidence type="ECO:0000313" key="1">
    <source>
        <dbReference type="EMBL" id="EEP77947.1"/>
    </source>
</evidence>
<reference evidence="2" key="1">
    <citation type="journal article" date="2009" name="Genome Res.">
        <title>Comparative genomic analyses of the human fungal pathogens Coccidioides and their relatives.</title>
        <authorList>
            <person name="Sharpton T.J."/>
            <person name="Stajich J.E."/>
            <person name="Rounsley S.D."/>
            <person name="Gardner M.J."/>
            <person name="Wortman J.R."/>
            <person name="Jordar V.S."/>
            <person name="Maiti R."/>
            <person name="Kodira C.D."/>
            <person name="Neafsey D.E."/>
            <person name="Zeng Q."/>
            <person name="Hung C.-Y."/>
            <person name="McMahan C."/>
            <person name="Muszewska A."/>
            <person name="Grynberg M."/>
            <person name="Mandel M.A."/>
            <person name="Kellner E.M."/>
            <person name="Barker B.M."/>
            <person name="Galgiani J.N."/>
            <person name="Orbach M.J."/>
            <person name="Kirkland T.N."/>
            <person name="Cole G.T."/>
            <person name="Henn M.R."/>
            <person name="Birren B.W."/>
            <person name="Taylor J.W."/>
        </authorList>
    </citation>
    <scope>NUCLEOTIDE SEQUENCE [LARGE SCALE GENOMIC DNA]</scope>
    <source>
        <strain evidence="2">UAMH 1704</strain>
    </source>
</reference>
<name>C4JI50_UNCRE</name>
<dbReference type="HOGENOM" id="CLU_083644_0_0_1"/>
<proteinExistence type="predicted"/>
<sequence>MGSENATYPPASVPATILMAAKLVEKGRISQTLADALLRKLPVQKRIRKIYQRISESANSRFTAADLDDDFEVIFWDDTTPNKKPIFFEALPDGFLESNYELQEFDFPPSDPKCASHYCYTFWTQLGRYTGLMEWKHEKDPLIRWKWNTDRPLYDNRSILEYEDSSNPEHRYEFITLDIRGHAGVPHSIVLLISVRDGQFQVIEAYYNGSKVVLRYGIPIKLPRGAPAEDQQRKVKWLVRWLYPNPIGDTRDFGSLPSQ</sequence>
<dbReference type="OrthoDB" id="4185252at2759"/>
<gene>
    <name evidence="1" type="ORF">UREG_02796</name>
</gene>
<dbReference type="EMBL" id="CH476615">
    <property type="protein sequence ID" value="EEP77947.1"/>
    <property type="molecule type" value="Genomic_DNA"/>
</dbReference>